<sequence>MTCERQTCTPVRTIEATTRTLVSAAVCVVVQGTSNRNSCPFFIDIISSHYARDPMTMPER</sequence>
<gene>
    <name evidence="1" type="ORF">AMATHDRAFT_54811</name>
</gene>
<evidence type="ECO:0000313" key="2">
    <source>
        <dbReference type="Proteomes" id="UP000242287"/>
    </source>
</evidence>
<proteinExistence type="predicted"/>
<organism evidence="1 2">
    <name type="scientific">Amanita thiersii Skay4041</name>
    <dbReference type="NCBI Taxonomy" id="703135"/>
    <lineage>
        <taxon>Eukaryota</taxon>
        <taxon>Fungi</taxon>
        <taxon>Dikarya</taxon>
        <taxon>Basidiomycota</taxon>
        <taxon>Agaricomycotina</taxon>
        <taxon>Agaricomycetes</taxon>
        <taxon>Agaricomycetidae</taxon>
        <taxon>Agaricales</taxon>
        <taxon>Pluteineae</taxon>
        <taxon>Amanitaceae</taxon>
        <taxon>Amanita</taxon>
    </lineage>
</organism>
<name>A0A2A9NRK4_9AGAR</name>
<protein>
    <submittedName>
        <fullName evidence="1">Uncharacterized protein</fullName>
    </submittedName>
</protein>
<reference evidence="1 2" key="1">
    <citation type="submission" date="2014-02" db="EMBL/GenBank/DDBJ databases">
        <title>Transposable element dynamics among asymbiotic and ectomycorrhizal Amanita fungi.</title>
        <authorList>
            <consortium name="DOE Joint Genome Institute"/>
            <person name="Hess J."/>
            <person name="Skrede I."/>
            <person name="Wolfe B."/>
            <person name="LaButti K."/>
            <person name="Ohm R.A."/>
            <person name="Grigoriev I.V."/>
            <person name="Pringle A."/>
        </authorList>
    </citation>
    <scope>NUCLEOTIDE SEQUENCE [LARGE SCALE GENOMIC DNA]</scope>
    <source>
        <strain evidence="1 2">SKay4041</strain>
    </source>
</reference>
<dbReference type="Proteomes" id="UP000242287">
    <property type="component" value="Unassembled WGS sequence"/>
</dbReference>
<keyword evidence="2" id="KW-1185">Reference proteome</keyword>
<dbReference type="AlphaFoldDB" id="A0A2A9NRK4"/>
<evidence type="ECO:0000313" key="1">
    <source>
        <dbReference type="EMBL" id="PFH53615.1"/>
    </source>
</evidence>
<accession>A0A2A9NRK4</accession>
<dbReference type="EMBL" id="KZ301973">
    <property type="protein sequence ID" value="PFH53615.1"/>
    <property type="molecule type" value="Genomic_DNA"/>
</dbReference>